<reference evidence="3 4" key="3">
    <citation type="journal article" date="2018" name="FEMS Microbiol. Ecol.">
        <title>Co-invading symbiotic mutualists of Medicago polymorpha retain high ancestral diversity and contain diverse accessory genomes.</title>
        <authorList>
            <person name="Porter S.S."/>
            <person name="Faber-Hammond J.J."/>
            <person name="Friesen M.L."/>
        </authorList>
    </citation>
    <scope>NUCLEOTIDE SEQUENCE [LARGE SCALE GENOMIC DNA]</scope>
    <source>
        <strain evidence="3 4">Str16</strain>
    </source>
</reference>
<feature type="region of interest" description="Disordered" evidence="1">
    <location>
        <begin position="34"/>
        <end position="53"/>
    </location>
</feature>
<name>A0A6G1WPY7_9HYPH</name>
<evidence type="ECO:0000256" key="1">
    <source>
        <dbReference type="SAM" id="MobiDB-lite"/>
    </source>
</evidence>
<reference evidence="3" key="2">
    <citation type="submission" date="2017-04" db="EMBL/GenBank/DDBJ databases">
        <authorList>
            <person name="Porter S."/>
            <person name="Friesen M.L."/>
            <person name="Faber-Hammond J."/>
        </authorList>
    </citation>
    <scope>NUCLEOTIDE SEQUENCE</scope>
    <source>
        <strain evidence="3">Str16</strain>
    </source>
</reference>
<feature type="compositionally biased region" description="Polar residues" evidence="1">
    <location>
        <begin position="43"/>
        <end position="53"/>
    </location>
</feature>
<protein>
    <submittedName>
        <fullName evidence="2">Uncharacterized protein</fullName>
    </submittedName>
</protein>
<dbReference type="EMBL" id="WISB01000123">
    <property type="protein sequence ID" value="MQW71685.1"/>
    <property type="molecule type" value="Genomic_DNA"/>
</dbReference>
<dbReference type="Proteomes" id="UP001190825">
    <property type="component" value="Unassembled WGS sequence"/>
</dbReference>
<dbReference type="GeneID" id="61610726"/>
<gene>
    <name evidence="3" type="ORF">BMJ33_29570</name>
    <name evidence="2" type="ORF">GHJ91_21650</name>
</gene>
<evidence type="ECO:0000313" key="4">
    <source>
        <dbReference type="Proteomes" id="UP001190825"/>
    </source>
</evidence>
<reference evidence="2" key="1">
    <citation type="journal article" date="2013" name="Genome Biol.">
        <title>Comparative genomics of the core and accessory genomes of 48 Sinorhizobium strains comprising five genospecies.</title>
        <authorList>
            <person name="Sugawara M."/>
            <person name="Epstein B."/>
            <person name="Badgley B.D."/>
            <person name="Unno T."/>
            <person name="Xu L."/>
            <person name="Reese J."/>
            <person name="Gyaneshwar P."/>
            <person name="Denny R."/>
            <person name="Mudge J."/>
            <person name="Bharti A.K."/>
            <person name="Farmer A.D."/>
            <person name="May G.D."/>
            <person name="Woodward J.E."/>
            <person name="Medigue C."/>
            <person name="Vallenet D."/>
            <person name="Lajus A."/>
            <person name="Rouy Z."/>
            <person name="Martinez-Vaz B."/>
            <person name="Tiffin P."/>
            <person name="Young N.D."/>
            <person name="Sadowsky M.J."/>
        </authorList>
    </citation>
    <scope>NUCLEOTIDE SEQUENCE</scope>
    <source>
        <strain evidence="2">M1</strain>
    </source>
</reference>
<keyword evidence="4" id="KW-1185">Reference proteome</keyword>
<organism evidence="2">
    <name type="scientific">Sinorhizobium medicae</name>
    <dbReference type="NCBI Taxonomy" id="110321"/>
    <lineage>
        <taxon>Bacteria</taxon>
        <taxon>Pseudomonadati</taxon>
        <taxon>Pseudomonadota</taxon>
        <taxon>Alphaproteobacteria</taxon>
        <taxon>Hyphomicrobiales</taxon>
        <taxon>Rhizobiaceae</taxon>
        <taxon>Sinorhizobium/Ensifer group</taxon>
        <taxon>Sinorhizobium</taxon>
    </lineage>
</organism>
<proteinExistence type="predicted"/>
<evidence type="ECO:0000313" key="3">
    <source>
        <dbReference type="EMBL" id="PLT95067.1"/>
    </source>
</evidence>
<evidence type="ECO:0000313" key="2">
    <source>
        <dbReference type="EMBL" id="MQW71685.1"/>
    </source>
</evidence>
<dbReference type="EMBL" id="NBUC01000154">
    <property type="protein sequence ID" value="PLT95067.1"/>
    <property type="molecule type" value="Genomic_DNA"/>
</dbReference>
<dbReference type="RefSeq" id="WP_012067348.1">
    <property type="nucleotide sequence ID" value="NZ_ATYC01000022.1"/>
</dbReference>
<dbReference type="AlphaFoldDB" id="A0A6G1WPY7"/>
<sequence>MRSVLYRPERMLFIHLPSDEAAGDGLYVLPEKLRETGREKTEGSTNSMGGLAV</sequence>
<comment type="caution">
    <text evidence="2">The sequence shown here is derived from an EMBL/GenBank/DDBJ whole genome shotgun (WGS) entry which is preliminary data.</text>
</comment>
<accession>A0A6G1WPY7</accession>